<reference evidence="10" key="1">
    <citation type="submission" date="2018-11" db="EMBL/GenBank/DDBJ databases">
        <title>Complete genome sequence of Paenibacillus sp. ML311-T8.</title>
        <authorList>
            <person name="Nam Y.-D."/>
            <person name="Kang J."/>
            <person name="Chung W.-H."/>
            <person name="Park Y.S."/>
        </authorList>
    </citation>
    <scope>NUCLEOTIDE SEQUENCE [LARGE SCALE GENOMIC DNA]</scope>
    <source>
        <strain evidence="10">ML311-T8</strain>
    </source>
</reference>
<comment type="pathway">
    <text evidence="2">Pyrimidine metabolism; UMP biosynthesis via de novo pathway.</text>
</comment>
<evidence type="ECO:0000256" key="2">
    <source>
        <dbReference type="ARBA" id="ARBA00004725"/>
    </source>
</evidence>
<comment type="cofactor">
    <cofactor evidence="1">
        <name>FMN</name>
        <dbReference type="ChEBI" id="CHEBI:58210"/>
    </cofactor>
</comment>
<feature type="transmembrane region" description="Helical" evidence="7">
    <location>
        <begin position="555"/>
        <end position="576"/>
    </location>
</feature>
<dbReference type="RefSeq" id="WP_155703966.1">
    <property type="nucleotide sequence ID" value="NZ_CP034235.1"/>
</dbReference>
<feature type="transmembrane region" description="Helical" evidence="7">
    <location>
        <begin position="496"/>
        <end position="525"/>
    </location>
</feature>
<feature type="transmembrane region" description="Helical" evidence="7">
    <location>
        <begin position="431"/>
        <end position="449"/>
    </location>
</feature>
<keyword evidence="5" id="KW-0665">Pyrimidine biosynthesis</keyword>
<dbReference type="InterPro" id="IPR005720">
    <property type="entry name" value="Dihydroorotate_DH_cat"/>
</dbReference>
<name>A0A6B8RR42_9BACL</name>
<feature type="domain" description="Dihydroorotate dehydrogenase catalytic" evidence="8">
    <location>
        <begin position="260"/>
        <end position="323"/>
    </location>
</feature>
<evidence type="ECO:0000259" key="8">
    <source>
        <dbReference type="Pfam" id="PF01180"/>
    </source>
</evidence>
<evidence type="ECO:0000313" key="9">
    <source>
        <dbReference type="EMBL" id="QGQ98861.1"/>
    </source>
</evidence>
<dbReference type="AlphaFoldDB" id="A0A6B8RR42"/>
<dbReference type="GO" id="GO:0009220">
    <property type="term" value="P:pyrimidine ribonucleotide biosynthetic process"/>
    <property type="evidence" value="ECO:0007669"/>
    <property type="project" value="TreeGrafter"/>
</dbReference>
<dbReference type="InterPro" id="IPR050074">
    <property type="entry name" value="DHO_dehydrogenase"/>
</dbReference>
<keyword evidence="4" id="KW-0288">FMN</keyword>
<protein>
    <recommendedName>
        <fullName evidence="8">Dihydroorotate dehydrogenase catalytic domain-containing protein</fullName>
    </recommendedName>
</protein>
<dbReference type="Pfam" id="PF01180">
    <property type="entry name" value="DHO_dh"/>
    <property type="match status" value="1"/>
</dbReference>
<dbReference type="PANTHER" id="PTHR48109">
    <property type="entry name" value="DIHYDROOROTATE DEHYDROGENASE (QUINONE), MITOCHONDRIAL-RELATED"/>
    <property type="match status" value="1"/>
</dbReference>
<feature type="transmembrane region" description="Helical" evidence="7">
    <location>
        <begin position="583"/>
        <end position="605"/>
    </location>
</feature>
<dbReference type="OrthoDB" id="9802377at2"/>
<keyword evidence="7" id="KW-1133">Transmembrane helix</keyword>
<keyword evidence="3" id="KW-0285">Flavoprotein</keyword>
<dbReference type="KEGG" id="ppsc:EHS13_30275"/>
<evidence type="ECO:0000256" key="6">
    <source>
        <dbReference type="ARBA" id="ARBA00023002"/>
    </source>
</evidence>
<keyword evidence="6" id="KW-0560">Oxidoreductase</keyword>
<sequence length="644" mass="72179">MPDWSYRTLFRPLLFLIPSDSARDLTLLAMGSLSKMPWGSLVIRTLGHMESYPILETSRFGCKLKYPVGLSGSLDIHGKAQAALAQFGFGFIEVGPITTLEIEDSRMIVRDIENEAIHYPNAYVNEGLQAVISRMQKKQGHRHPLMLRIRQMPGSSAEEAMLEQIDMLDKLRAYASGFYIDVIDELWSLEQIENILINIREKAKKLDPGLPVFIYIPLDLSLDILNYLLNKLELHLWQGIVIGDYIHSDQGYTVGHRGLQIGIEKTRLIREACKGELAIIATAGVHQPQDALDYIDAGADYIQLHSGLVYSGPGLPKRINEAIIYERIRTVEPHPMPSFWKSWGWMCLLGIGMIFGGVMAWVIAATRVMLPYDETFLGTAKTSLMHMNHNLLPFMSHDRITLAGTMISLGILYFQLGKYGLRQGQHWAQTALLASGIVGFSSFFLYLGHGYFDPLHAFVAAALFPMFILAMRVRADEPSREQPNLLNDRTWFMAQWGQLMFVVLGFALAIGGATISIVGITHIFVSTDLAYLESTHDGIGQLNPHLLALIAHDRAGFGGALFSDAIAILATSLWGISQGRKWVWWALAAGGFPGFLAVFSVHLNIGYTNFWHLLPAFFAVIIYVLGLIWLFPYLMKIKIERVER</sequence>
<feature type="transmembrane region" description="Helical" evidence="7">
    <location>
        <begin position="611"/>
        <end position="634"/>
    </location>
</feature>
<dbReference type="GO" id="GO:0006207">
    <property type="term" value="P:'de novo' pyrimidine nucleobase biosynthetic process"/>
    <property type="evidence" value="ECO:0007669"/>
    <property type="project" value="TreeGrafter"/>
</dbReference>
<gene>
    <name evidence="9" type="ORF">EHS13_30275</name>
</gene>
<proteinExistence type="predicted"/>
<dbReference type="GO" id="GO:0004152">
    <property type="term" value="F:dihydroorotate dehydrogenase activity"/>
    <property type="evidence" value="ECO:0007669"/>
    <property type="project" value="TreeGrafter"/>
</dbReference>
<keyword evidence="7" id="KW-0812">Transmembrane</keyword>
<evidence type="ECO:0000256" key="3">
    <source>
        <dbReference type="ARBA" id="ARBA00022630"/>
    </source>
</evidence>
<evidence type="ECO:0000256" key="5">
    <source>
        <dbReference type="ARBA" id="ARBA00022975"/>
    </source>
</evidence>
<dbReference type="InterPro" id="IPR013785">
    <property type="entry name" value="Aldolase_TIM"/>
</dbReference>
<evidence type="ECO:0000256" key="4">
    <source>
        <dbReference type="ARBA" id="ARBA00022643"/>
    </source>
</evidence>
<feature type="transmembrane region" description="Helical" evidence="7">
    <location>
        <begin position="455"/>
        <end position="475"/>
    </location>
</feature>
<dbReference type="PANTHER" id="PTHR48109:SF4">
    <property type="entry name" value="DIHYDROOROTATE DEHYDROGENASE (QUINONE), MITOCHONDRIAL"/>
    <property type="match status" value="1"/>
</dbReference>
<evidence type="ECO:0000313" key="10">
    <source>
        <dbReference type="Proteomes" id="UP000426246"/>
    </source>
</evidence>
<dbReference type="GO" id="GO:0005737">
    <property type="term" value="C:cytoplasm"/>
    <property type="evidence" value="ECO:0007669"/>
    <property type="project" value="InterPro"/>
</dbReference>
<dbReference type="SUPFAM" id="SSF51395">
    <property type="entry name" value="FMN-linked oxidoreductases"/>
    <property type="match status" value="1"/>
</dbReference>
<keyword evidence="7" id="KW-0472">Membrane</keyword>
<feature type="transmembrane region" description="Helical" evidence="7">
    <location>
        <begin position="400"/>
        <end position="419"/>
    </location>
</feature>
<organism evidence="9 10">
    <name type="scientific">Paenibacillus psychroresistens</name>
    <dbReference type="NCBI Taxonomy" id="1778678"/>
    <lineage>
        <taxon>Bacteria</taxon>
        <taxon>Bacillati</taxon>
        <taxon>Bacillota</taxon>
        <taxon>Bacilli</taxon>
        <taxon>Bacillales</taxon>
        <taxon>Paenibacillaceae</taxon>
        <taxon>Paenibacillus</taxon>
    </lineage>
</organism>
<evidence type="ECO:0000256" key="7">
    <source>
        <dbReference type="SAM" id="Phobius"/>
    </source>
</evidence>
<dbReference type="Gene3D" id="3.20.20.70">
    <property type="entry name" value="Aldolase class I"/>
    <property type="match status" value="1"/>
</dbReference>
<feature type="transmembrane region" description="Helical" evidence="7">
    <location>
        <begin position="343"/>
        <end position="364"/>
    </location>
</feature>
<dbReference type="Proteomes" id="UP000426246">
    <property type="component" value="Chromosome"/>
</dbReference>
<accession>A0A6B8RR42</accession>
<dbReference type="EMBL" id="CP034235">
    <property type="protein sequence ID" value="QGQ98861.1"/>
    <property type="molecule type" value="Genomic_DNA"/>
</dbReference>
<keyword evidence="10" id="KW-1185">Reference proteome</keyword>
<evidence type="ECO:0000256" key="1">
    <source>
        <dbReference type="ARBA" id="ARBA00001917"/>
    </source>
</evidence>